<evidence type="ECO:0000313" key="3">
    <source>
        <dbReference type="EMBL" id="CAH3128712.1"/>
    </source>
</evidence>
<dbReference type="Gene3D" id="3.30.1140.40">
    <property type="entry name" value="Tctex-1"/>
    <property type="match status" value="1"/>
</dbReference>
<name>A0ABN8P001_9CNID</name>
<accession>A0ABN8P001</accession>
<protein>
    <submittedName>
        <fullName evidence="3">Uncharacterized protein</fullName>
    </submittedName>
</protein>
<feature type="region of interest" description="Disordered" evidence="2">
    <location>
        <begin position="279"/>
        <end position="298"/>
    </location>
</feature>
<evidence type="ECO:0000256" key="1">
    <source>
        <dbReference type="ARBA" id="ARBA00005361"/>
    </source>
</evidence>
<comment type="caution">
    <text evidence="3">The sequence shown here is derived from an EMBL/GenBank/DDBJ whole genome shotgun (WGS) entry which is preliminary data.</text>
</comment>
<reference evidence="3 4" key="1">
    <citation type="submission" date="2022-05" db="EMBL/GenBank/DDBJ databases">
        <authorList>
            <consortium name="Genoscope - CEA"/>
            <person name="William W."/>
        </authorList>
    </citation>
    <scope>NUCLEOTIDE SEQUENCE [LARGE SCALE GENOMIC DNA]</scope>
</reference>
<comment type="similarity">
    <text evidence="1">Belongs to the dynein light chain Tctex-type family.</text>
</comment>
<sequence>MSRVYLCTRHTPLEAEIMSNVRSEAVMSTENADAESDGEGFEIEVFKSQVVTIASCSFTEDKSSVENIRYKSCGDPTGLLPNKVTAVVEANDSKKESSVAGGTVEHKARRFKRISLPQWLLKPSRKASHSSSRVRRVSGAGKHRIMRINSAPTKSFPPPSGNGNNFAHYAESKFHIFHKNGSKEKEHEAANQQTKETRKMRRISLPAHVLDMSGSMMAKRLADAPMPRTPDPKRKNLAELDEKFIQSLQIKGPQFTSSMTTTKRASAGENIAVNVSQVSSASHAENHEAEAKPASTRDTREVLTQFKNARKENPVSSNPHDNARPLSRPVLKLHRFHNPDIFYVPLPDDETQSTDNLSYKLCRARLIEPRSENYMIQECVKEELQAFLHDKQFCSQSCQRWCLELSQSIKTTVHRLKDCQSKIACIVYIGALRGHGVHAAAQCIWTPNDDNFITVNFRNRSMIAVASVLAIKYV</sequence>
<dbReference type="InterPro" id="IPR038586">
    <property type="entry name" value="Tctex-1-like_sf"/>
</dbReference>
<evidence type="ECO:0000313" key="4">
    <source>
        <dbReference type="Proteomes" id="UP001159405"/>
    </source>
</evidence>
<dbReference type="Pfam" id="PF03645">
    <property type="entry name" value="Tctex-1"/>
    <property type="match status" value="1"/>
</dbReference>
<dbReference type="CDD" id="cd21451">
    <property type="entry name" value="DLC-like_TCTEX1D"/>
    <property type="match status" value="1"/>
</dbReference>
<proteinExistence type="inferred from homology"/>
<dbReference type="Proteomes" id="UP001159405">
    <property type="component" value="Unassembled WGS sequence"/>
</dbReference>
<dbReference type="InterPro" id="IPR005334">
    <property type="entry name" value="Tctex-1-like"/>
</dbReference>
<keyword evidence="4" id="KW-1185">Reference proteome</keyword>
<dbReference type="EMBL" id="CALNXK010000045">
    <property type="protein sequence ID" value="CAH3128712.1"/>
    <property type="molecule type" value="Genomic_DNA"/>
</dbReference>
<evidence type="ECO:0000256" key="2">
    <source>
        <dbReference type="SAM" id="MobiDB-lite"/>
    </source>
</evidence>
<dbReference type="PANTHER" id="PTHR21255">
    <property type="entry name" value="T-COMPLEX-ASSOCIATED-TESTIS-EXPRESSED 1/ DYNEIN LIGHT CHAIN"/>
    <property type="match status" value="1"/>
</dbReference>
<dbReference type="PANTHER" id="PTHR21255:SF65">
    <property type="entry name" value="TCTEX1 DOMAIN-CONTAINING PROTEIN 2"/>
    <property type="match status" value="1"/>
</dbReference>
<organism evidence="3 4">
    <name type="scientific">Porites lobata</name>
    <dbReference type="NCBI Taxonomy" id="104759"/>
    <lineage>
        <taxon>Eukaryota</taxon>
        <taxon>Metazoa</taxon>
        <taxon>Cnidaria</taxon>
        <taxon>Anthozoa</taxon>
        <taxon>Hexacorallia</taxon>
        <taxon>Scleractinia</taxon>
        <taxon>Fungiina</taxon>
        <taxon>Poritidae</taxon>
        <taxon>Porites</taxon>
    </lineage>
</organism>
<gene>
    <name evidence="3" type="ORF">PLOB_00033735</name>
</gene>
<feature type="compositionally biased region" description="Basic and acidic residues" evidence="2">
    <location>
        <begin position="284"/>
        <end position="298"/>
    </location>
</feature>